<evidence type="ECO:0008006" key="3">
    <source>
        <dbReference type="Google" id="ProtNLM"/>
    </source>
</evidence>
<comment type="caution">
    <text evidence="1">The sequence shown here is derived from an EMBL/GenBank/DDBJ whole genome shotgun (WGS) entry which is preliminary data.</text>
</comment>
<organism evidence="1 2">
    <name type="scientific">Snodgrassella alvi</name>
    <dbReference type="NCBI Taxonomy" id="1196083"/>
    <lineage>
        <taxon>Bacteria</taxon>
        <taxon>Pseudomonadati</taxon>
        <taxon>Pseudomonadota</taxon>
        <taxon>Betaproteobacteria</taxon>
        <taxon>Neisseriales</taxon>
        <taxon>Neisseriaceae</taxon>
        <taxon>Snodgrassella</taxon>
    </lineage>
</organism>
<protein>
    <recommendedName>
        <fullName evidence="3">Type IV secretion protein Rhs</fullName>
    </recommendedName>
</protein>
<name>A0A2N9XZ50_9NEIS</name>
<dbReference type="Proteomes" id="UP000229434">
    <property type="component" value="Unassembled WGS sequence"/>
</dbReference>
<dbReference type="EMBL" id="MEIS01000091">
    <property type="protein sequence ID" value="PIT56275.1"/>
    <property type="molecule type" value="Genomic_DNA"/>
</dbReference>
<proteinExistence type="predicted"/>
<reference evidence="1 2" key="1">
    <citation type="journal article" date="2017" name="MBio">
        <title>Type VI secretion-mediated competition in the bee gut microbiome.</title>
        <authorList>
            <person name="Steele M.I."/>
            <person name="Kwong W.K."/>
            <person name="Powell J.E."/>
            <person name="Whiteley M."/>
            <person name="Moran N.A."/>
        </authorList>
    </citation>
    <scope>NUCLEOTIDE SEQUENCE [LARGE SCALE GENOMIC DNA]</scope>
    <source>
        <strain evidence="1 2">Nev3CBA3</strain>
    </source>
</reference>
<gene>
    <name evidence="1" type="ORF">BHC49_04740</name>
</gene>
<evidence type="ECO:0000313" key="1">
    <source>
        <dbReference type="EMBL" id="PIT56275.1"/>
    </source>
</evidence>
<evidence type="ECO:0000313" key="2">
    <source>
        <dbReference type="Proteomes" id="UP000229434"/>
    </source>
</evidence>
<dbReference type="AlphaFoldDB" id="A0A2N9XZ50"/>
<accession>A0A2N9XZ50</accession>
<sequence>MLGGFNLYQYAPNGLTWIDPWGWSCNKKSPAKNVNKPSSWISRKIWNKLDPSLKKKFQSAQGKGIIPPKDNQGIIKLQTTEPLAKSGYSHKLKILGKGGDIRIYGKQQSNGHIIFDKLEGH</sequence>